<dbReference type="Gene3D" id="2.40.50.180">
    <property type="entry name" value="CheA-289, Domain 4"/>
    <property type="match status" value="1"/>
</dbReference>
<dbReference type="Pfam" id="PF01627">
    <property type="entry name" value="Hpt"/>
    <property type="match status" value="1"/>
</dbReference>
<dbReference type="PROSITE" id="PS50894">
    <property type="entry name" value="HPT"/>
    <property type="match status" value="1"/>
</dbReference>
<evidence type="ECO:0000259" key="12">
    <source>
        <dbReference type="PROSITE" id="PS50851"/>
    </source>
</evidence>
<dbReference type="InterPro" id="IPR051315">
    <property type="entry name" value="Bact_Chemotaxis_CheA"/>
</dbReference>
<protein>
    <recommendedName>
        <fullName evidence="3">Chemotaxis protein CheA</fullName>
        <ecNumber evidence="2">2.7.13.3</ecNumber>
    </recommendedName>
</protein>
<keyword evidence="7" id="KW-0902">Two-component regulatory system</keyword>
<evidence type="ECO:0000256" key="8">
    <source>
        <dbReference type="ARBA" id="ARBA00035100"/>
    </source>
</evidence>
<evidence type="ECO:0000313" key="15">
    <source>
        <dbReference type="Proteomes" id="UP000586722"/>
    </source>
</evidence>
<dbReference type="PROSITE" id="PS50109">
    <property type="entry name" value="HIS_KIN"/>
    <property type="match status" value="1"/>
</dbReference>
<dbReference type="RefSeq" id="WP_161709404.1">
    <property type="nucleotide sequence ID" value="NZ_JAABLQ010000002.1"/>
</dbReference>
<dbReference type="CDD" id="cd00088">
    <property type="entry name" value="HPT"/>
    <property type="match status" value="1"/>
</dbReference>
<evidence type="ECO:0000256" key="1">
    <source>
        <dbReference type="ARBA" id="ARBA00000085"/>
    </source>
</evidence>
<dbReference type="SMART" id="SM00387">
    <property type="entry name" value="HATPase_c"/>
    <property type="match status" value="1"/>
</dbReference>
<evidence type="ECO:0000256" key="9">
    <source>
        <dbReference type="PROSITE-ProRule" id="PRU00110"/>
    </source>
</evidence>
<evidence type="ECO:0000259" key="13">
    <source>
        <dbReference type="PROSITE" id="PS50894"/>
    </source>
</evidence>
<dbReference type="Gene3D" id="3.30.565.10">
    <property type="entry name" value="Histidine kinase-like ATPase, C-terminal domain"/>
    <property type="match status" value="1"/>
</dbReference>
<dbReference type="FunFam" id="3.30.565.10:FF:000016">
    <property type="entry name" value="Chemotaxis protein CheA, putative"/>
    <property type="match status" value="1"/>
</dbReference>
<evidence type="ECO:0000256" key="3">
    <source>
        <dbReference type="ARBA" id="ARBA00021495"/>
    </source>
</evidence>
<accession>A0A7X5F564</accession>
<dbReference type="PRINTS" id="PR00344">
    <property type="entry name" value="BCTRLSENSOR"/>
</dbReference>
<dbReference type="Proteomes" id="UP000586722">
    <property type="component" value="Unassembled WGS sequence"/>
</dbReference>
<dbReference type="InterPro" id="IPR036061">
    <property type="entry name" value="CheW-like_dom_sf"/>
</dbReference>
<evidence type="ECO:0000256" key="6">
    <source>
        <dbReference type="ARBA" id="ARBA00022777"/>
    </source>
</evidence>
<dbReference type="Pfam" id="PF01584">
    <property type="entry name" value="CheW"/>
    <property type="match status" value="1"/>
</dbReference>
<keyword evidence="4 9" id="KW-0597">Phosphoprotein</keyword>
<feature type="domain" description="CheW-like" evidence="12">
    <location>
        <begin position="676"/>
        <end position="811"/>
    </location>
</feature>
<dbReference type="AlphaFoldDB" id="A0A7X5F564"/>
<proteinExistence type="predicted"/>
<dbReference type="EMBL" id="JAABLQ010000002">
    <property type="protein sequence ID" value="NBN79942.1"/>
    <property type="molecule type" value="Genomic_DNA"/>
</dbReference>
<dbReference type="InterPro" id="IPR005467">
    <property type="entry name" value="His_kinase_dom"/>
</dbReference>
<sequence length="825" mass="87132">MPGSDFAGDLLAECAEHLDAIEPVLVGAETGTLSRAEIDVLFRAFHSLKGLARVAGLAALEGLTHQAETCLYPVRTGTAELQASAIEALLRLVDAIRLALAGGDLAGFVAPDGLSDTLDRLARASDAHSRPAAAPAPAPTRDALGLEPDMSRAFAELLAELLDDSAAAVARGDSDALREAATVLAHGSARIGLGGLERCARMLAQAEPQDAPAILSGILAQAKTIEALSGVETGWAEASMALGLPVEPPAAGELATAPRLPDLLAARLAHWKVAPHHLPRQSTPALERLADDPATRLVEAVIPLPEAEGLAELVAALPGLIAGRSITTPAGPGLALLVAVSTADMPEGLEAAGSQTALPGLSATGLAPLSLTWLDGLTPPAHFAEQAAAPRLAAVEETQVRVPVEVLDRLFGRIGSFFTLGSRLNVLASEGRSGEALRRLYDHASARAPELLPEVEALLADRRDFLTLEAEVSHFISLIHESTLGLRVIPFENIIARFPRMVREAARELGKSVRFEQTAGAIKIDKGMADMLVDPLMHMIRNAIDHGIETPEARVRAGKAATARLTLTAEQHGNRLVLTVSDDGRGIDIARVGEKAVAQRLASVDDLARMSEAEIARFIFTPGFSTRSEASTVSGRGVGMDVVLVNVTRLGGRIEIDTEAGRGTTFRMDMPLSAAIRPMLLADTGRQTIGFPETMVAETAVFPAGAVQSVNGQPSLLLRGRFLPLFDICELMRLPAPDDPGEGELSVVICSWKGRRVGFRTRRILRRAELLIRETHLRVAELPGVGGISILGADRIVLVLDPDKLFDLAARAANKGLRSASEARR</sequence>
<dbReference type="InterPro" id="IPR002545">
    <property type="entry name" value="CheW-lke_dom"/>
</dbReference>
<dbReference type="SUPFAM" id="SSF55874">
    <property type="entry name" value="ATPase domain of HSP90 chaperone/DNA topoisomerase II/histidine kinase"/>
    <property type="match status" value="1"/>
</dbReference>
<keyword evidence="6" id="KW-0418">Kinase</keyword>
<dbReference type="SUPFAM" id="SSF50341">
    <property type="entry name" value="CheW-like"/>
    <property type="match status" value="1"/>
</dbReference>
<comment type="catalytic activity">
    <reaction evidence="1">
        <text>ATP + protein L-histidine = ADP + protein N-phospho-L-histidine.</text>
        <dbReference type="EC" id="2.7.13.3"/>
    </reaction>
</comment>
<dbReference type="SUPFAM" id="SSF47226">
    <property type="entry name" value="Histidine-containing phosphotransfer domain, HPT domain"/>
    <property type="match status" value="1"/>
</dbReference>
<dbReference type="GO" id="GO:0006935">
    <property type="term" value="P:chemotaxis"/>
    <property type="evidence" value="ECO:0007669"/>
    <property type="project" value="InterPro"/>
</dbReference>
<feature type="domain" description="HPt" evidence="13">
    <location>
        <begin position="1"/>
        <end position="103"/>
    </location>
</feature>
<reference evidence="15" key="1">
    <citation type="submission" date="2020-01" db="EMBL/GenBank/DDBJ databases">
        <authorList>
            <person name="Fang Y."/>
            <person name="Sun R."/>
            <person name="Nie L."/>
            <person name="He J."/>
            <person name="Hao L."/>
            <person name="Wang L."/>
            <person name="Su S."/>
            <person name="Lv E."/>
            <person name="Zhang Z."/>
            <person name="Xie R."/>
            <person name="Liu H."/>
        </authorList>
    </citation>
    <scope>NUCLEOTIDE SEQUENCE [LARGE SCALE GENOMIC DNA]</scope>
    <source>
        <strain evidence="15">XCT-53</strain>
    </source>
</reference>
<dbReference type="PANTHER" id="PTHR43395:SF8">
    <property type="entry name" value="HISTIDINE KINASE"/>
    <property type="match status" value="1"/>
</dbReference>
<evidence type="ECO:0000259" key="11">
    <source>
        <dbReference type="PROSITE" id="PS50109"/>
    </source>
</evidence>
<name>A0A7X5F564_9HYPH</name>
<dbReference type="Gene3D" id="1.20.120.160">
    <property type="entry name" value="HPT domain"/>
    <property type="match status" value="1"/>
</dbReference>
<evidence type="ECO:0000256" key="5">
    <source>
        <dbReference type="ARBA" id="ARBA00022679"/>
    </source>
</evidence>
<dbReference type="SMART" id="SM00073">
    <property type="entry name" value="HPT"/>
    <property type="match status" value="1"/>
</dbReference>
<evidence type="ECO:0000256" key="7">
    <source>
        <dbReference type="ARBA" id="ARBA00023012"/>
    </source>
</evidence>
<dbReference type="InterPro" id="IPR004358">
    <property type="entry name" value="Sig_transdc_His_kin-like_C"/>
</dbReference>
<dbReference type="PANTHER" id="PTHR43395">
    <property type="entry name" value="SENSOR HISTIDINE KINASE CHEA"/>
    <property type="match status" value="1"/>
</dbReference>
<evidence type="ECO:0000256" key="10">
    <source>
        <dbReference type="SAM" id="MobiDB-lite"/>
    </source>
</evidence>
<dbReference type="PROSITE" id="PS50851">
    <property type="entry name" value="CHEW"/>
    <property type="match status" value="1"/>
</dbReference>
<dbReference type="Pfam" id="PF02518">
    <property type="entry name" value="HATPase_c"/>
    <property type="match status" value="1"/>
</dbReference>
<dbReference type="InterPro" id="IPR003594">
    <property type="entry name" value="HATPase_dom"/>
</dbReference>
<feature type="compositionally biased region" description="Low complexity" evidence="10">
    <location>
        <begin position="130"/>
        <end position="143"/>
    </location>
</feature>
<evidence type="ECO:0000256" key="2">
    <source>
        <dbReference type="ARBA" id="ARBA00012438"/>
    </source>
</evidence>
<evidence type="ECO:0000256" key="4">
    <source>
        <dbReference type="ARBA" id="ARBA00022553"/>
    </source>
</evidence>
<comment type="caution">
    <text evidence="14">The sequence shown here is derived from an EMBL/GenBank/DDBJ whole genome shotgun (WGS) entry which is preliminary data.</text>
</comment>
<dbReference type="GO" id="GO:0000155">
    <property type="term" value="F:phosphorelay sensor kinase activity"/>
    <property type="evidence" value="ECO:0007669"/>
    <property type="project" value="UniProtKB-ARBA"/>
</dbReference>
<comment type="function">
    <text evidence="8">Involved in the transmission of sensory signals from the chemoreceptors to the flagellar motors. CheA is autophosphorylated; it can transfer its phosphate group to either CheB or CheY.</text>
</comment>
<dbReference type="InterPro" id="IPR036890">
    <property type="entry name" value="HATPase_C_sf"/>
</dbReference>
<keyword evidence="15" id="KW-1185">Reference proteome</keyword>
<feature type="modified residue" description="Phosphohistidine" evidence="9">
    <location>
        <position position="46"/>
    </location>
</feature>
<keyword evidence="5" id="KW-0808">Transferase</keyword>
<feature type="domain" description="Histidine kinase" evidence="11">
    <location>
        <begin position="454"/>
        <end position="674"/>
    </location>
</feature>
<dbReference type="InterPro" id="IPR036641">
    <property type="entry name" value="HPT_dom_sf"/>
</dbReference>
<evidence type="ECO:0000313" key="14">
    <source>
        <dbReference type="EMBL" id="NBN79942.1"/>
    </source>
</evidence>
<dbReference type="SMART" id="SM00260">
    <property type="entry name" value="CheW"/>
    <property type="match status" value="1"/>
</dbReference>
<gene>
    <name evidence="14" type="ORF">GWI72_16820</name>
</gene>
<dbReference type="EC" id="2.7.13.3" evidence="2"/>
<organism evidence="14 15">
    <name type="scientific">Pannonibacter tanglangensis</name>
    <dbReference type="NCBI Taxonomy" id="2750084"/>
    <lineage>
        <taxon>Bacteria</taxon>
        <taxon>Pseudomonadati</taxon>
        <taxon>Pseudomonadota</taxon>
        <taxon>Alphaproteobacteria</taxon>
        <taxon>Hyphomicrobiales</taxon>
        <taxon>Stappiaceae</taxon>
        <taxon>Pannonibacter</taxon>
    </lineage>
</organism>
<feature type="region of interest" description="Disordered" evidence="10">
    <location>
        <begin position="125"/>
        <end position="145"/>
    </location>
</feature>
<dbReference type="InterPro" id="IPR008207">
    <property type="entry name" value="Sig_transdc_His_kin_Hpt_dom"/>
</dbReference>